<comment type="similarity">
    <text evidence="3">Belongs to the UbiH/COQ6 family.</text>
</comment>
<evidence type="ECO:0000313" key="10">
    <source>
        <dbReference type="EMBL" id="OLO04314.1"/>
    </source>
</evidence>
<keyword evidence="7" id="KW-0503">Monooxygenase</keyword>
<dbReference type="InterPro" id="IPR002938">
    <property type="entry name" value="FAD-bd"/>
</dbReference>
<accession>A0A1Q8SSB1</accession>
<reference evidence="10 11" key="1">
    <citation type="submission" date="2016-12" db="EMBL/GenBank/DDBJ databases">
        <title>Draft genome sequences of strains Salinicola socius SMB35, Salinicola sp. MH3R3-1 and Chromohalobacter sp. SMB17 from the Verkhnekamsk potash mining region of Russia.</title>
        <authorList>
            <person name="Mavrodi D.V."/>
            <person name="Olsson B.E."/>
            <person name="Korsakova E.S."/>
            <person name="Pyankova A."/>
            <person name="Mavrodi O.V."/>
            <person name="Plotnikova E.G."/>
        </authorList>
    </citation>
    <scope>NUCLEOTIDE SEQUENCE [LARGE SCALE GENOMIC DNA]</scope>
    <source>
        <strain evidence="10 11">SMB35</strain>
    </source>
</reference>
<dbReference type="Pfam" id="PF01494">
    <property type="entry name" value="FAD_binding_3"/>
    <property type="match status" value="1"/>
</dbReference>
<feature type="transmembrane region" description="Helical" evidence="8">
    <location>
        <begin position="12"/>
        <end position="32"/>
    </location>
</feature>
<keyword evidence="8" id="KW-0812">Transmembrane</keyword>
<gene>
    <name evidence="10" type="ORF">BTW07_10385</name>
</gene>
<evidence type="ECO:0000313" key="11">
    <source>
        <dbReference type="Proteomes" id="UP000186878"/>
    </source>
</evidence>
<dbReference type="UniPathway" id="UPA00232"/>
<dbReference type="NCBIfam" id="TIGR01984">
    <property type="entry name" value="UbiH"/>
    <property type="match status" value="1"/>
</dbReference>
<dbReference type="InterPro" id="IPR036188">
    <property type="entry name" value="FAD/NAD-bd_sf"/>
</dbReference>
<dbReference type="GO" id="GO:0006744">
    <property type="term" value="P:ubiquinone biosynthetic process"/>
    <property type="evidence" value="ECO:0007669"/>
    <property type="project" value="UniProtKB-UniPathway"/>
</dbReference>
<dbReference type="InterPro" id="IPR011295">
    <property type="entry name" value="UbiH"/>
</dbReference>
<dbReference type="STRING" id="404433.BTW07_10385"/>
<dbReference type="NCBIfam" id="NF004356">
    <property type="entry name" value="PRK05732.1"/>
    <property type="match status" value="1"/>
</dbReference>
<keyword evidence="8" id="KW-1133">Transmembrane helix</keyword>
<dbReference type="PANTHER" id="PTHR43876">
    <property type="entry name" value="UBIQUINONE BIOSYNTHESIS MONOOXYGENASE COQ6, MITOCHONDRIAL"/>
    <property type="match status" value="1"/>
</dbReference>
<evidence type="ECO:0000259" key="9">
    <source>
        <dbReference type="Pfam" id="PF01494"/>
    </source>
</evidence>
<evidence type="ECO:0000256" key="4">
    <source>
        <dbReference type="ARBA" id="ARBA00022630"/>
    </source>
</evidence>
<evidence type="ECO:0000256" key="3">
    <source>
        <dbReference type="ARBA" id="ARBA00005349"/>
    </source>
</evidence>
<dbReference type="GO" id="GO:0008681">
    <property type="term" value="F:2-octaprenyl-6-methoxyphenol hydroxylase activity"/>
    <property type="evidence" value="ECO:0007669"/>
    <property type="project" value="InterPro"/>
</dbReference>
<name>A0A1Q8SSB1_9GAMM</name>
<dbReference type="RefSeq" id="WP_075570133.1">
    <property type="nucleotide sequence ID" value="NZ_MSDO01000012.1"/>
</dbReference>
<comment type="pathway">
    <text evidence="2">Cofactor biosynthesis; ubiquinone biosynthesis.</text>
</comment>
<feature type="domain" description="FAD-binding" evidence="9">
    <location>
        <begin position="10"/>
        <end position="376"/>
    </location>
</feature>
<evidence type="ECO:0000256" key="7">
    <source>
        <dbReference type="ARBA" id="ARBA00023033"/>
    </source>
</evidence>
<dbReference type="OrthoDB" id="9769565at2"/>
<evidence type="ECO:0000256" key="5">
    <source>
        <dbReference type="ARBA" id="ARBA00022827"/>
    </source>
</evidence>
<dbReference type="PRINTS" id="PR00420">
    <property type="entry name" value="RNGMNOXGNASE"/>
</dbReference>
<keyword evidence="6" id="KW-0560">Oxidoreductase</keyword>
<dbReference type="InterPro" id="IPR051205">
    <property type="entry name" value="UbiH/COQ6_monooxygenase"/>
</dbReference>
<dbReference type="Proteomes" id="UP000186878">
    <property type="component" value="Unassembled WGS sequence"/>
</dbReference>
<organism evidence="10 11">
    <name type="scientific">Salinicola socius</name>
    <dbReference type="NCBI Taxonomy" id="404433"/>
    <lineage>
        <taxon>Bacteria</taxon>
        <taxon>Pseudomonadati</taxon>
        <taxon>Pseudomonadota</taxon>
        <taxon>Gammaproteobacteria</taxon>
        <taxon>Oceanospirillales</taxon>
        <taxon>Halomonadaceae</taxon>
        <taxon>Salinicola</taxon>
    </lineage>
</organism>
<proteinExistence type="inferred from homology"/>
<comment type="caution">
    <text evidence="10">The sequence shown here is derived from an EMBL/GenBank/DDBJ whole genome shotgun (WGS) entry which is preliminary data.</text>
</comment>
<keyword evidence="5" id="KW-0274">FAD</keyword>
<sequence length="420" mass="45121">MSQTQQATTVDVAIIGGGLVGASLACALGGLIETERARVDGRESDAEPRAPLRVAIIEPNSLPSVDDASTYQPSFDARASAIAYGSRRHFARLGVWPAMATEAAPIRHIHVSERGRLGATRLHAEELGVEALGYVIPNAWMGRTLHARLGSLPIDWRCPARVESLEAESGGYRLTLDSGEVIHAGLTVLADGGRAGFKERLGIESDHHPYEQTALIANVEVSQAHAGWAFERFTREGPMALLPLAGRRMELVWTHQQGAVDSTLALSDGAFLERLQQAFGDRAGRFRRVGQRHTYPLSLVTARETIRPHLAILGNAAHALHPVAGQGFNLALRGVMDLAAAIEEARANGRTAGDPRTLASFEARRAADTHQIVRFSDGLIRLFGIDHAGLGHARAAGLIGLNAVGPLRRTLARRAMGIER</sequence>
<evidence type="ECO:0000256" key="2">
    <source>
        <dbReference type="ARBA" id="ARBA00004749"/>
    </source>
</evidence>
<keyword evidence="8" id="KW-0472">Membrane</keyword>
<dbReference type="AlphaFoldDB" id="A0A1Q8SSB1"/>
<dbReference type="SUPFAM" id="SSF51905">
    <property type="entry name" value="FAD/NAD(P)-binding domain"/>
    <property type="match status" value="1"/>
</dbReference>
<dbReference type="EMBL" id="MSDO01000012">
    <property type="protein sequence ID" value="OLO04314.1"/>
    <property type="molecule type" value="Genomic_DNA"/>
</dbReference>
<evidence type="ECO:0000256" key="8">
    <source>
        <dbReference type="SAM" id="Phobius"/>
    </source>
</evidence>
<comment type="cofactor">
    <cofactor evidence="1">
        <name>FAD</name>
        <dbReference type="ChEBI" id="CHEBI:57692"/>
    </cofactor>
</comment>
<dbReference type="GO" id="GO:0071949">
    <property type="term" value="F:FAD binding"/>
    <property type="evidence" value="ECO:0007669"/>
    <property type="project" value="InterPro"/>
</dbReference>
<evidence type="ECO:0000256" key="6">
    <source>
        <dbReference type="ARBA" id="ARBA00023002"/>
    </source>
</evidence>
<dbReference type="PANTHER" id="PTHR43876:SF8">
    <property type="entry name" value="2-OCTAPRENYL-6-METHOXYPHENOL HYDROXYLASE"/>
    <property type="match status" value="1"/>
</dbReference>
<dbReference type="InterPro" id="IPR010971">
    <property type="entry name" value="UbiH/COQ6"/>
</dbReference>
<keyword evidence="11" id="KW-1185">Reference proteome</keyword>
<keyword evidence="4" id="KW-0285">Flavoprotein</keyword>
<dbReference type="Gene3D" id="3.50.50.60">
    <property type="entry name" value="FAD/NAD(P)-binding domain"/>
    <property type="match status" value="2"/>
</dbReference>
<protein>
    <submittedName>
        <fullName evidence="10">2-octaprenyl-6-methoxyphenyl hydroxylase</fullName>
    </submittedName>
</protein>
<evidence type="ECO:0000256" key="1">
    <source>
        <dbReference type="ARBA" id="ARBA00001974"/>
    </source>
</evidence>
<dbReference type="NCBIfam" id="TIGR01988">
    <property type="entry name" value="Ubi-OHases"/>
    <property type="match status" value="1"/>
</dbReference>